<dbReference type="STRING" id="273678.RS84_00067"/>
<feature type="transmembrane region" description="Helical" evidence="2">
    <location>
        <begin position="249"/>
        <end position="270"/>
    </location>
</feature>
<feature type="transmembrane region" description="Helical" evidence="2">
    <location>
        <begin position="50"/>
        <end position="70"/>
    </location>
</feature>
<dbReference type="AlphaFoldDB" id="A0A0M2HWR3"/>
<dbReference type="InterPro" id="IPR021878">
    <property type="entry name" value="TgpA_N"/>
</dbReference>
<feature type="transmembrane region" description="Helical" evidence="2">
    <location>
        <begin position="219"/>
        <end position="237"/>
    </location>
</feature>
<name>A0A0M2HWR3_9MICO</name>
<dbReference type="Pfam" id="PF01841">
    <property type="entry name" value="Transglut_core"/>
    <property type="match status" value="1"/>
</dbReference>
<feature type="transmembrane region" description="Helical" evidence="2">
    <location>
        <begin position="194"/>
        <end position="213"/>
    </location>
</feature>
<evidence type="ECO:0000313" key="5">
    <source>
        <dbReference type="Proteomes" id="UP000033900"/>
    </source>
</evidence>
<evidence type="ECO:0000259" key="3">
    <source>
        <dbReference type="SMART" id="SM00460"/>
    </source>
</evidence>
<reference evidence="4 5" key="1">
    <citation type="submission" date="2015-02" db="EMBL/GenBank/DDBJ databases">
        <title>Draft genome sequences of ten Microbacterium spp. with emphasis on heavy metal contaminated environments.</title>
        <authorList>
            <person name="Corretto E."/>
        </authorList>
    </citation>
    <scope>NUCLEOTIDE SEQUENCE [LARGE SCALE GENOMIC DNA]</scope>
    <source>
        <strain evidence="4 5">SA35</strain>
    </source>
</reference>
<evidence type="ECO:0000256" key="1">
    <source>
        <dbReference type="SAM" id="MobiDB-lite"/>
    </source>
</evidence>
<dbReference type="Pfam" id="PF11992">
    <property type="entry name" value="TgpA_N"/>
    <property type="match status" value="1"/>
</dbReference>
<feature type="transmembrane region" description="Helical" evidence="2">
    <location>
        <begin position="112"/>
        <end position="138"/>
    </location>
</feature>
<dbReference type="OrthoDB" id="9804023at2"/>
<dbReference type="EMBL" id="JYJB01000003">
    <property type="protein sequence ID" value="KJL49360.1"/>
    <property type="molecule type" value="Genomic_DNA"/>
</dbReference>
<feature type="region of interest" description="Disordered" evidence="1">
    <location>
        <begin position="574"/>
        <end position="627"/>
    </location>
</feature>
<dbReference type="EC" id="2.3.2.13" evidence="4"/>
<feature type="transmembrane region" description="Helical" evidence="2">
    <location>
        <begin position="170"/>
        <end position="187"/>
    </location>
</feature>
<keyword evidence="4" id="KW-0808">Transferase</keyword>
<evidence type="ECO:0000313" key="4">
    <source>
        <dbReference type="EMBL" id="KJL49360.1"/>
    </source>
</evidence>
<organism evidence="4 5">
    <name type="scientific">Microbacterium hydrocarbonoxydans</name>
    <dbReference type="NCBI Taxonomy" id="273678"/>
    <lineage>
        <taxon>Bacteria</taxon>
        <taxon>Bacillati</taxon>
        <taxon>Actinomycetota</taxon>
        <taxon>Actinomycetes</taxon>
        <taxon>Micrococcales</taxon>
        <taxon>Microbacteriaceae</taxon>
        <taxon>Microbacterium</taxon>
    </lineage>
</organism>
<dbReference type="Proteomes" id="UP000033900">
    <property type="component" value="Unassembled WGS sequence"/>
</dbReference>
<comment type="caution">
    <text evidence="4">The sequence shown here is derived from an EMBL/GenBank/DDBJ whole genome shotgun (WGS) entry which is preliminary data.</text>
</comment>
<feature type="domain" description="Transglutaminase-like" evidence="3">
    <location>
        <begin position="495"/>
        <end position="570"/>
    </location>
</feature>
<keyword evidence="2" id="KW-1133">Transmembrane helix</keyword>
<dbReference type="InterPro" id="IPR002931">
    <property type="entry name" value="Transglutaminase-like"/>
</dbReference>
<dbReference type="GO" id="GO:0003810">
    <property type="term" value="F:protein-glutamine gamma-glutamyltransferase activity"/>
    <property type="evidence" value="ECO:0007669"/>
    <property type="project" value="UniProtKB-EC"/>
</dbReference>
<dbReference type="SUPFAM" id="SSF54001">
    <property type="entry name" value="Cysteine proteinases"/>
    <property type="match status" value="1"/>
</dbReference>
<protein>
    <submittedName>
        <fullName evidence="4">Protein-glutamine gamma-glutamyltransferase</fullName>
        <ecNumber evidence="4">2.3.2.13</ecNumber>
    </submittedName>
</protein>
<keyword evidence="2" id="KW-0472">Membrane</keyword>
<keyword evidence="4" id="KW-0012">Acyltransferase</keyword>
<proteinExistence type="predicted"/>
<feature type="compositionally biased region" description="Low complexity" evidence="1">
    <location>
        <begin position="574"/>
        <end position="597"/>
    </location>
</feature>
<dbReference type="PANTHER" id="PTHR42736">
    <property type="entry name" value="PROTEIN-GLUTAMINE GAMMA-GLUTAMYLTRANSFERASE"/>
    <property type="match status" value="1"/>
</dbReference>
<evidence type="ECO:0000256" key="2">
    <source>
        <dbReference type="SAM" id="Phobius"/>
    </source>
</evidence>
<feature type="transmembrane region" description="Helical" evidence="2">
    <location>
        <begin position="76"/>
        <end position="100"/>
    </location>
</feature>
<dbReference type="PATRIC" id="fig|273678.4.peg.62"/>
<feature type="transmembrane region" description="Helical" evidence="2">
    <location>
        <begin position="632"/>
        <end position="653"/>
    </location>
</feature>
<dbReference type="SMART" id="SM00460">
    <property type="entry name" value="TGc"/>
    <property type="match status" value="1"/>
</dbReference>
<dbReference type="Gene3D" id="3.10.620.30">
    <property type="match status" value="1"/>
</dbReference>
<dbReference type="InterPro" id="IPR052901">
    <property type="entry name" value="Bact_TGase-like"/>
</dbReference>
<accession>A0A0M2HWR3</accession>
<sequence>MSPADVITATPARDGTDALEALVAQGTREPPRRRRPDRLQWHGDGERHDAYFAPAVLAAASALVAVWPYTSVISPGPWSFAVLSVVFTVALVGFGMRVLLRYRAMWVRELSALLAQVAASVGVVTLLVAGDTAVFGIVPTTTSLRVFGSLAQSAWEQVVFGSAPLESTPGLRLLLGAGFAVLTILLDQLISTRGAVLASVLIAVVGSVPMIVTLGDANVVWFVLLAVMVLLLFRSTARRHPDAPRRDSSFTAIAAGAAAVVSALVVAPIVPVSASLAGTGVGVTVDASLRLGEDLRQPNPVEVLTLATSGKSAPYLRLTTLSDFNGRTWIPDRGELQSTSTGFGPAEWGEGIAVAEQTTSIRVLRMSSSWLPVPYPATSVQGVGSGWMVMPENRTLVSRNADAVGNDYTVASTSVTPSLEQIRALSAAEPPVDDDPVELPEVIAQTAAEVTAQATTDYDRLIALQSWFRTQFIYSLETPVEEDFDGTGAQAVAKFLEVKSGYCVHFAGAFALMAQSLGMQTRIVVGYLPGTRTPEKRGDEAVYSVSSDQLHSWPEVLFPGIGWVPFEPTATLGTPTAFSSATTSGGTGGSATPAPTTRPEDEETAAPEVDRNDADRGSTGADSLRRLDPTPVVLGGLGIVLLVLLPMLIRLAVRAVRVRRARGGDAQAAWTELRASMIDLQIGLSDADSPRRRALGLVTESGVDEQTMKTLTDAVERASYARSADPIDLAPALTEVLRRLRSSVDRPARVRALLMPRSLVAGRAADAPVLA</sequence>
<keyword evidence="2" id="KW-0812">Transmembrane</keyword>
<keyword evidence="5" id="KW-1185">Reference proteome</keyword>
<dbReference type="RefSeq" id="WP_052676145.1">
    <property type="nucleotide sequence ID" value="NZ_JYJB01000003.1"/>
</dbReference>
<gene>
    <name evidence="4" type="primary">tgpA</name>
    <name evidence="4" type="ORF">RS84_00067</name>
</gene>
<dbReference type="InterPro" id="IPR038765">
    <property type="entry name" value="Papain-like_cys_pep_sf"/>
</dbReference>
<dbReference type="PANTHER" id="PTHR42736:SF1">
    <property type="entry name" value="PROTEIN-GLUTAMINE GAMMA-GLUTAMYLTRANSFERASE"/>
    <property type="match status" value="1"/>
</dbReference>